<evidence type="ECO:0000256" key="7">
    <source>
        <dbReference type="ARBA" id="ARBA00037940"/>
    </source>
</evidence>
<feature type="region of interest" description="Disordered" evidence="10">
    <location>
        <begin position="444"/>
        <end position="467"/>
    </location>
</feature>
<dbReference type="Pfam" id="PF00160">
    <property type="entry name" value="Pro_isomerase"/>
    <property type="match status" value="1"/>
</dbReference>
<dbReference type="InterPro" id="IPR015943">
    <property type="entry name" value="WD40/YVTN_repeat-like_dom_sf"/>
</dbReference>
<sequence>MALSSPLNVSTKDDQTIRPDQVPSPQRSIAHPPEDAPTAAKKFDESASATEPNNAEPVTPRPTSIDSSNPPSLQPYSTFILPSFSTSNNFFRNVQWCMDGSSLLGVTEHASLEILDLTDQDDRIELKHRLSLPQPAPILSTAWFPTASSSDPASFCLVAAVRDTPIKLFDASDGRVRASYRIVDHRERFIAPHCMAFNMYMNRLYCGFEDAIEVFDVHCPGEGTRLHTIPTKKGRDGMRGDLAFAPDWSGTYAAGSFGGAIGLFTEDTGGQVQNWLEGTEGGVTQIRFNPIQPHILYAAFRRTPIIARWDLRNPSEPDLLYDRGLASTNQRLGFDLSLDGRWLTAGDEGGQISTFDALGERGQVSTISAHNDSIGAINFHLTKPYLVSTSGSRHFRDTDWVTSDSDESGEPENPGAIVMCAQHYHRKSYEEDAPEVRLIRGRISNPIRTLQPDSPDGHPDREDDCCDSYNQSLLSAEHSTSCITQFSPTPMTMPMSFEMRRYIKTLFMPHTVAIAHYNWANPYFDITIGGQSAGRITFQLYHDVVPKTAENFRALCTGTKQSGDPLDGFAPGVKPYAGSTFHRIIPGFMCQGGDFTNHNGTGGKSIYGNKFADENFQIKHTKPGLLSMANAGPNTNGSQFFITTAATSWLDGKHVVFGEVVKGLDVVKAMEAVGSADGKTRQPVKIADCGVL</sequence>
<evidence type="ECO:0000256" key="9">
    <source>
        <dbReference type="ARBA" id="ARBA00081826"/>
    </source>
</evidence>
<feature type="compositionally biased region" description="Polar residues" evidence="10">
    <location>
        <begin position="61"/>
        <end position="71"/>
    </location>
</feature>
<dbReference type="InterPro" id="IPR036322">
    <property type="entry name" value="WD40_repeat_dom_sf"/>
</dbReference>
<dbReference type="EMBL" id="JACYCD010000049">
    <property type="protein sequence ID" value="KAF8707470.1"/>
    <property type="molecule type" value="Genomic_DNA"/>
</dbReference>
<dbReference type="OrthoDB" id="239865at2759"/>
<evidence type="ECO:0000256" key="5">
    <source>
        <dbReference type="ARBA" id="ARBA00023235"/>
    </source>
</evidence>
<accession>A0A8H7HUK6</accession>
<evidence type="ECO:0000256" key="8">
    <source>
        <dbReference type="ARBA" id="ARBA00043067"/>
    </source>
</evidence>
<protein>
    <recommendedName>
        <fullName evidence="3">Peptidyl-prolyl cis-trans isomerase</fullName>
        <ecNumber evidence="2">5.2.1.8</ecNumber>
    </recommendedName>
    <alternativeName>
        <fullName evidence="9">Cyclophilin</fullName>
    </alternativeName>
    <alternativeName>
        <fullName evidence="8">Cyclosporin A-binding protein</fullName>
    </alternativeName>
    <alternativeName>
        <fullName evidence="6">Rotamase</fullName>
    </alternativeName>
</protein>
<dbReference type="EC" id="5.2.1.8" evidence="2"/>
<dbReference type="SUPFAM" id="SSF50978">
    <property type="entry name" value="WD40 repeat-like"/>
    <property type="match status" value="1"/>
</dbReference>
<evidence type="ECO:0000256" key="2">
    <source>
        <dbReference type="ARBA" id="ARBA00013194"/>
    </source>
</evidence>
<feature type="compositionally biased region" description="Polar residues" evidence="10">
    <location>
        <begin position="1"/>
        <end position="10"/>
    </location>
</feature>
<name>A0A8H7HUK6_9AGAM</name>
<gene>
    <name evidence="12" type="ORF">RHS03_03433</name>
</gene>
<dbReference type="CDD" id="cd01926">
    <property type="entry name" value="cyclophilin_ABH_like"/>
    <property type="match status" value="1"/>
</dbReference>
<dbReference type="SUPFAM" id="SSF50891">
    <property type="entry name" value="Cyclophilin-like"/>
    <property type="match status" value="1"/>
</dbReference>
<dbReference type="Gene3D" id="2.130.10.10">
    <property type="entry name" value="YVTN repeat-like/Quinoprotein amine dehydrogenase"/>
    <property type="match status" value="1"/>
</dbReference>
<dbReference type="AlphaFoldDB" id="A0A8H7HUK6"/>
<dbReference type="PANTHER" id="PTHR13211:SF0">
    <property type="entry name" value="TELOMERASE CAJAL BODY PROTEIN 1"/>
    <property type="match status" value="1"/>
</dbReference>
<dbReference type="PROSITE" id="PS00170">
    <property type="entry name" value="CSA_PPIASE_1"/>
    <property type="match status" value="1"/>
</dbReference>
<proteinExistence type="inferred from homology"/>
<dbReference type="InterPro" id="IPR020892">
    <property type="entry name" value="Cyclophilin-type_PPIase_CS"/>
</dbReference>
<dbReference type="PRINTS" id="PR00153">
    <property type="entry name" value="CSAPPISMRASE"/>
</dbReference>
<dbReference type="PROSITE" id="PS50072">
    <property type="entry name" value="CSA_PPIASE_2"/>
    <property type="match status" value="1"/>
</dbReference>
<evidence type="ECO:0000256" key="6">
    <source>
        <dbReference type="ARBA" id="ARBA00029569"/>
    </source>
</evidence>
<dbReference type="InterPro" id="IPR002130">
    <property type="entry name" value="Cyclophilin-type_PPIase_dom"/>
</dbReference>
<feature type="region of interest" description="Disordered" evidence="10">
    <location>
        <begin position="1"/>
        <end position="71"/>
    </location>
</feature>
<evidence type="ECO:0000313" key="12">
    <source>
        <dbReference type="EMBL" id="KAF8707470.1"/>
    </source>
</evidence>
<dbReference type="Proteomes" id="UP000602905">
    <property type="component" value="Unassembled WGS sequence"/>
</dbReference>
<keyword evidence="4" id="KW-0697">Rotamase</keyword>
<reference evidence="12" key="1">
    <citation type="submission" date="2020-09" db="EMBL/GenBank/DDBJ databases">
        <title>Comparative genome analyses of four rice-infecting Rhizoctonia solani isolates reveal extensive enrichment of homogalacturonan modification genes.</title>
        <authorList>
            <person name="Lee D.-Y."/>
            <person name="Jeon J."/>
            <person name="Kim K.-T."/>
            <person name="Cheong K."/>
            <person name="Song H."/>
            <person name="Choi G."/>
            <person name="Ko J."/>
            <person name="Opiyo S.O."/>
            <person name="Zuo S."/>
            <person name="Madhav S."/>
            <person name="Lee Y.-H."/>
            <person name="Wang G.-L."/>
        </authorList>
    </citation>
    <scope>NUCLEOTIDE SEQUENCE</scope>
    <source>
        <strain evidence="12">AG1-IA WGL</strain>
    </source>
</reference>
<evidence type="ECO:0000256" key="4">
    <source>
        <dbReference type="ARBA" id="ARBA00023110"/>
    </source>
</evidence>
<feature type="non-terminal residue" evidence="12">
    <location>
        <position position="692"/>
    </location>
</feature>
<organism evidence="12 13">
    <name type="scientific">Rhizoctonia solani</name>
    <dbReference type="NCBI Taxonomy" id="456999"/>
    <lineage>
        <taxon>Eukaryota</taxon>
        <taxon>Fungi</taxon>
        <taxon>Dikarya</taxon>
        <taxon>Basidiomycota</taxon>
        <taxon>Agaricomycotina</taxon>
        <taxon>Agaricomycetes</taxon>
        <taxon>Cantharellales</taxon>
        <taxon>Ceratobasidiaceae</taxon>
        <taxon>Rhizoctonia</taxon>
    </lineage>
</organism>
<evidence type="ECO:0000313" key="13">
    <source>
        <dbReference type="Proteomes" id="UP000602905"/>
    </source>
</evidence>
<dbReference type="InterPro" id="IPR029000">
    <property type="entry name" value="Cyclophilin-like_dom_sf"/>
</dbReference>
<evidence type="ECO:0000256" key="10">
    <source>
        <dbReference type="SAM" id="MobiDB-lite"/>
    </source>
</evidence>
<comment type="similarity">
    <text evidence="7">Belongs to the cyclophilin-type PPIase family. PPIase A subfamily.</text>
</comment>
<evidence type="ECO:0000256" key="3">
    <source>
        <dbReference type="ARBA" id="ARBA00021047"/>
    </source>
</evidence>
<dbReference type="PANTHER" id="PTHR13211">
    <property type="entry name" value="TELOMERASE CAJAL BODY PROTEIN 1"/>
    <property type="match status" value="1"/>
</dbReference>
<comment type="caution">
    <text evidence="12">The sequence shown here is derived from an EMBL/GenBank/DDBJ whole genome shotgun (WGS) entry which is preliminary data.</text>
</comment>
<dbReference type="Gene3D" id="2.40.100.10">
    <property type="entry name" value="Cyclophilin-like"/>
    <property type="match status" value="1"/>
</dbReference>
<dbReference type="GO" id="GO:0006457">
    <property type="term" value="P:protein folding"/>
    <property type="evidence" value="ECO:0007669"/>
    <property type="project" value="InterPro"/>
</dbReference>
<dbReference type="GO" id="GO:0003755">
    <property type="term" value="F:peptidyl-prolyl cis-trans isomerase activity"/>
    <property type="evidence" value="ECO:0007669"/>
    <property type="project" value="UniProtKB-KW"/>
</dbReference>
<keyword evidence="5" id="KW-0413">Isomerase</keyword>
<evidence type="ECO:0000259" key="11">
    <source>
        <dbReference type="PROSITE" id="PS50072"/>
    </source>
</evidence>
<dbReference type="InterPro" id="IPR051150">
    <property type="entry name" value="SWT21/TCAB1_mRNA_Telomere"/>
</dbReference>
<evidence type="ECO:0000256" key="1">
    <source>
        <dbReference type="ARBA" id="ARBA00000971"/>
    </source>
</evidence>
<comment type="catalytic activity">
    <reaction evidence="1">
        <text>[protein]-peptidylproline (omega=180) = [protein]-peptidylproline (omega=0)</text>
        <dbReference type="Rhea" id="RHEA:16237"/>
        <dbReference type="Rhea" id="RHEA-COMP:10747"/>
        <dbReference type="Rhea" id="RHEA-COMP:10748"/>
        <dbReference type="ChEBI" id="CHEBI:83833"/>
        <dbReference type="ChEBI" id="CHEBI:83834"/>
        <dbReference type="EC" id="5.2.1.8"/>
    </reaction>
</comment>
<feature type="domain" description="PPIase cyclophilin-type" evidence="11">
    <location>
        <begin position="523"/>
        <end position="691"/>
    </location>
</feature>
<dbReference type="FunFam" id="2.40.100.10:FF:000013">
    <property type="entry name" value="Peptidyl-prolyl cis-trans isomerase"/>
    <property type="match status" value="1"/>
</dbReference>